<sequence>MELRQLTYALAVADTGSFTAAARRCHISQSALSTQIAQLEGELGVRLFQRTTRQVNLTEAGELFMPTAGRMVELADELRAKMSAYTAESLSTLRVGSTQTATRVLDVPAALGRLRGRHPQVRITMTAGPSTELIGAVADGSLDIALAGSVSPLPDPRLTFLPLAAAEPLVAVVPVASPFPATSSTTPHGPIPLSQLAAAGPFIEFHPGSRLRTMVDTLFRDAGLHREIIFELGQIADVTRCAANGLGIAVVPRAFTVGLESTGTAIRDIEGDPALIIGAYTRRSAHEPVLHAMLELFGQRGLSANSG</sequence>
<keyword evidence="5" id="KW-0804">Transcription</keyword>
<keyword evidence="3 9" id="KW-0238">DNA-binding</keyword>
<dbReference type="Pfam" id="PF03466">
    <property type="entry name" value="LysR_substrate"/>
    <property type="match status" value="1"/>
</dbReference>
<dbReference type="AlphaFoldDB" id="A0A1G4WNH5"/>
<dbReference type="RefSeq" id="WP_090360299.1">
    <property type="nucleotide sequence ID" value="NZ_FMUB01000008.1"/>
</dbReference>
<dbReference type="EMBL" id="FMUB01000008">
    <property type="protein sequence ID" value="SCX26360.1"/>
    <property type="molecule type" value="Genomic_DNA"/>
</dbReference>
<evidence type="ECO:0000256" key="2">
    <source>
        <dbReference type="ARBA" id="ARBA00023015"/>
    </source>
</evidence>
<dbReference type="CDD" id="cd05466">
    <property type="entry name" value="PBP2_LTTR_substrate"/>
    <property type="match status" value="1"/>
</dbReference>
<dbReference type="PRINTS" id="PR00039">
    <property type="entry name" value="HTHLYSR"/>
</dbReference>
<dbReference type="Gene3D" id="3.40.190.290">
    <property type="match status" value="1"/>
</dbReference>
<reference evidence="10" key="1">
    <citation type="submission" date="2016-10" db="EMBL/GenBank/DDBJ databases">
        <authorList>
            <person name="Varghese N."/>
            <person name="Submissions S."/>
        </authorList>
    </citation>
    <scope>NUCLEOTIDE SEQUENCE [LARGE SCALE GENOMIC DNA]</scope>
    <source>
        <strain evidence="10">UNC267MFSha1.1M11</strain>
    </source>
</reference>
<evidence type="ECO:0000256" key="3">
    <source>
        <dbReference type="ARBA" id="ARBA00023125"/>
    </source>
</evidence>
<dbReference type="GO" id="GO:0032993">
    <property type="term" value="C:protein-DNA complex"/>
    <property type="evidence" value="ECO:0007669"/>
    <property type="project" value="TreeGrafter"/>
</dbReference>
<evidence type="ECO:0000256" key="5">
    <source>
        <dbReference type="ARBA" id="ARBA00023163"/>
    </source>
</evidence>
<dbReference type="InterPro" id="IPR036388">
    <property type="entry name" value="WH-like_DNA-bd_sf"/>
</dbReference>
<evidence type="ECO:0000256" key="7">
    <source>
        <dbReference type="ARBA" id="ARBA00056658"/>
    </source>
</evidence>
<dbReference type="GO" id="GO:0003700">
    <property type="term" value="F:DNA-binding transcription factor activity"/>
    <property type="evidence" value="ECO:0007669"/>
    <property type="project" value="InterPro"/>
</dbReference>
<evidence type="ECO:0000256" key="1">
    <source>
        <dbReference type="ARBA" id="ARBA00009437"/>
    </source>
</evidence>
<name>A0A1G4WNH5_9MYCO</name>
<dbReference type="FunFam" id="1.10.10.10:FF:000001">
    <property type="entry name" value="LysR family transcriptional regulator"/>
    <property type="match status" value="1"/>
</dbReference>
<evidence type="ECO:0000256" key="4">
    <source>
        <dbReference type="ARBA" id="ARBA00023159"/>
    </source>
</evidence>
<evidence type="ECO:0000259" key="8">
    <source>
        <dbReference type="PROSITE" id="PS50931"/>
    </source>
</evidence>
<dbReference type="SUPFAM" id="SSF53850">
    <property type="entry name" value="Periplasmic binding protein-like II"/>
    <property type="match status" value="1"/>
</dbReference>
<feature type="domain" description="HTH lysR-type" evidence="8">
    <location>
        <begin position="1"/>
        <end position="58"/>
    </location>
</feature>
<dbReference type="InterPro" id="IPR000847">
    <property type="entry name" value="LysR_HTH_N"/>
</dbReference>
<gene>
    <name evidence="9" type="ORF">SAMN02799620_04112</name>
</gene>
<proteinExistence type="inferred from homology"/>
<accession>A0A1G4WNH5</accession>
<dbReference type="GO" id="GO:0003677">
    <property type="term" value="F:DNA binding"/>
    <property type="evidence" value="ECO:0007669"/>
    <property type="project" value="UniProtKB-KW"/>
</dbReference>
<dbReference type="InterPro" id="IPR036390">
    <property type="entry name" value="WH_DNA-bd_sf"/>
</dbReference>
<dbReference type="Proteomes" id="UP000199707">
    <property type="component" value="Unassembled WGS sequence"/>
</dbReference>
<comment type="similarity">
    <text evidence="1">Belongs to the LysR transcriptional regulatory family.</text>
</comment>
<organism evidence="9 10">
    <name type="scientific">Mycolicibacterium fluoranthenivorans</name>
    <dbReference type="NCBI Taxonomy" id="258505"/>
    <lineage>
        <taxon>Bacteria</taxon>
        <taxon>Bacillati</taxon>
        <taxon>Actinomycetota</taxon>
        <taxon>Actinomycetes</taxon>
        <taxon>Mycobacteriales</taxon>
        <taxon>Mycobacteriaceae</taxon>
        <taxon>Mycolicibacterium</taxon>
    </lineage>
</organism>
<dbReference type="SUPFAM" id="SSF46785">
    <property type="entry name" value="Winged helix' DNA-binding domain"/>
    <property type="match status" value="1"/>
</dbReference>
<dbReference type="Gene3D" id="1.10.10.10">
    <property type="entry name" value="Winged helix-like DNA-binding domain superfamily/Winged helix DNA-binding domain"/>
    <property type="match status" value="1"/>
</dbReference>
<evidence type="ECO:0000256" key="6">
    <source>
        <dbReference type="ARBA" id="ARBA00040885"/>
    </source>
</evidence>
<evidence type="ECO:0000313" key="9">
    <source>
        <dbReference type="EMBL" id="SCX26360.1"/>
    </source>
</evidence>
<dbReference type="PROSITE" id="PS50931">
    <property type="entry name" value="HTH_LYSR"/>
    <property type="match status" value="1"/>
</dbReference>
<comment type="function">
    <text evidence="7">Required for the induction the katG gene for catalase. Involved in the response to hydrogen peroxide.</text>
</comment>
<evidence type="ECO:0000313" key="10">
    <source>
        <dbReference type="Proteomes" id="UP000199707"/>
    </source>
</evidence>
<dbReference type="InterPro" id="IPR005119">
    <property type="entry name" value="LysR_subst-bd"/>
</dbReference>
<keyword evidence="2" id="KW-0805">Transcription regulation</keyword>
<dbReference type="Pfam" id="PF00126">
    <property type="entry name" value="HTH_1"/>
    <property type="match status" value="1"/>
</dbReference>
<dbReference type="STRING" id="1502745.SAMN02799620_04112"/>
<dbReference type="PANTHER" id="PTHR30346">
    <property type="entry name" value="TRANSCRIPTIONAL DUAL REGULATOR HCAR-RELATED"/>
    <property type="match status" value="1"/>
</dbReference>
<keyword evidence="4" id="KW-0010">Activator</keyword>
<dbReference type="PANTHER" id="PTHR30346:SF28">
    <property type="entry name" value="HTH-TYPE TRANSCRIPTIONAL REGULATOR CYNR"/>
    <property type="match status" value="1"/>
</dbReference>
<protein>
    <recommendedName>
        <fullName evidence="6">Probable hydrogen peroxide-inducible genes activator</fullName>
    </recommendedName>
</protein>